<dbReference type="EMBL" id="CP092865">
    <property type="protein sequence ID" value="UYV65424.1"/>
    <property type="molecule type" value="Genomic_DNA"/>
</dbReference>
<feature type="domain" description="Integrase catalytic" evidence="15">
    <location>
        <begin position="731"/>
        <end position="901"/>
    </location>
</feature>
<dbReference type="Pfam" id="PF00078">
    <property type="entry name" value="RVT_1"/>
    <property type="match status" value="2"/>
</dbReference>
<dbReference type="CDD" id="cd09274">
    <property type="entry name" value="RNase_HI_RT_Ty3"/>
    <property type="match status" value="2"/>
</dbReference>
<feature type="domain" description="Reverse transcriptase" evidence="14">
    <location>
        <begin position="213"/>
        <end position="390"/>
    </location>
</feature>
<evidence type="ECO:0000256" key="1">
    <source>
        <dbReference type="ARBA" id="ARBA00012493"/>
    </source>
</evidence>
<feature type="non-terminal residue" evidence="16">
    <location>
        <position position="1"/>
    </location>
</feature>
<dbReference type="Pfam" id="PF17917">
    <property type="entry name" value="RT_RNaseH"/>
    <property type="match status" value="1"/>
</dbReference>
<dbReference type="SUPFAM" id="SSF50630">
    <property type="entry name" value="Acid proteases"/>
    <property type="match status" value="1"/>
</dbReference>
<dbReference type="PROSITE" id="PS50878">
    <property type="entry name" value="RT_POL"/>
    <property type="match status" value="2"/>
</dbReference>
<evidence type="ECO:0000256" key="10">
    <source>
        <dbReference type="ARBA" id="ARBA00022918"/>
    </source>
</evidence>
<keyword evidence="9" id="KW-0229">DNA integration</keyword>
<reference evidence="16 17" key="1">
    <citation type="submission" date="2022-01" db="EMBL/GenBank/DDBJ databases">
        <title>A chromosomal length assembly of Cordylochernes scorpioides.</title>
        <authorList>
            <person name="Zeh D."/>
            <person name="Zeh J."/>
        </authorList>
    </citation>
    <scope>NUCLEOTIDE SEQUENCE [LARGE SCALE GENOMIC DNA]</scope>
    <source>
        <strain evidence="16">IN4F17</strain>
        <tissue evidence="16">Whole Body</tissue>
    </source>
</reference>
<dbReference type="InterPro" id="IPR041577">
    <property type="entry name" value="RT_RNaseH_2"/>
</dbReference>
<dbReference type="EC" id="2.7.7.49" evidence="1"/>
<dbReference type="InterPro" id="IPR041588">
    <property type="entry name" value="Integrase_H2C2"/>
</dbReference>
<dbReference type="Proteomes" id="UP001235939">
    <property type="component" value="Chromosome 03"/>
</dbReference>
<feature type="domain" description="Integrase catalytic" evidence="15">
    <location>
        <begin position="2053"/>
        <end position="2211"/>
    </location>
</feature>
<evidence type="ECO:0000256" key="3">
    <source>
        <dbReference type="ARBA" id="ARBA00022695"/>
    </source>
</evidence>
<keyword evidence="17" id="KW-1185">Reference proteome</keyword>
<evidence type="ECO:0000259" key="14">
    <source>
        <dbReference type="PROSITE" id="PS50878"/>
    </source>
</evidence>
<evidence type="ECO:0000256" key="12">
    <source>
        <dbReference type="SAM" id="MobiDB-lite"/>
    </source>
</evidence>
<dbReference type="InterPro" id="IPR001969">
    <property type="entry name" value="Aspartic_peptidase_AS"/>
</dbReference>
<dbReference type="InterPro" id="IPR043502">
    <property type="entry name" value="DNA/RNA_pol_sf"/>
</dbReference>
<evidence type="ECO:0000256" key="4">
    <source>
        <dbReference type="ARBA" id="ARBA00022722"/>
    </source>
</evidence>
<feature type="domain" description="Reverse transcriptase" evidence="14">
    <location>
        <begin position="1503"/>
        <end position="1681"/>
    </location>
</feature>
<protein>
    <recommendedName>
        <fullName evidence="1">RNA-directed DNA polymerase</fullName>
        <ecNumber evidence="1">2.7.7.49</ecNumber>
    </recommendedName>
</protein>
<keyword evidence="7" id="KW-0460">Magnesium</keyword>
<dbReference type="InterPro" id="IPR012337">
    <property type="entry name" value="RNaseH-like_sf"/>
</dbReference>
<dbReference type="InterPro" id="IPR043128">
    <property type="entry name" value="Rev_trsase/Diguanyl_cyclase"/>
</dbReference>
<dbReference type="SUPFAM" id="SSF56672">
    <property type="entry name" value="DNA/RNA polymerases"/>
    <property type="match status" value="2"/>
</dbReference>
<dbReference type="PANTHER" id="PTHR37984:SF5">
    <property type="entry name" value="PROTEIN NYNRIN-LIKE"/>
    <property type="match status" value="1"/>
</dbReference>
<dbReference type="InterPro" id="IPR001584">
    <property type="entry name" value="Integrase_cat-core"/>
</dbReference>
<evidence type="ECO:0000313" key="17">
    <source>
        <dbReference type="Proteomes" id="UP001235939"/>
    </source>
</evidence>
<keyword evidence="6" id="KW-0378">Hydrolase</keyword>
<evidence type="ECO:0000256" key="2">
    <source>
        <dbReference type="ARBA" id="ARBA00022679"/>
    </source>
</evidence>
<dbReference type="PROSITE" id="PS50175">
    <property type="entry name" value="ASP_PROT_RETROV"/>
    <property type="match status" value="1"/>
</dbReference>
<organism evidence="16 17">
    <name type="scientific">Cordylochernes scorpioides</name>
    <dbReference type="NCBI Taxonomy" id="51811"/>
    <lineage>
        <taxon>Eukaryota</taxon>
        <taxon>Metazoa</taxon>
        <taxon>Ecdysozoa</taxon>
        <taxon>Arthropoda</taxon>
        <taxon>Chelicerata</taxon>
        <taxon>Arachnida</taxon>
        <taxon>Pseudoscorpiones</taxon>
        <taxon>Cheliferoidea</taxon>
        <taxon>Chernetidae</taxon>
        <taxon>Cordylochernes</taxon>
    </lineage>
</organism>
<keyword evidence="2" id="KW-0808">Transferase</keyword>
<dbReference type="InterPro" id="IPR000477">
    <property type="entry name" value="RT_dom"/>
</dbReference>
<dbReference type="Gene3D" id="3.10.10.10">
    <property type="entry name" value="HIV Type 1 Reverse Transcriptase, subunit A, domain 1"/>
    <property type="match status" value="2"/>
</dbReference>
<evidence type="ECO:0000259" key="15">
    <source>
        <dbReference type="PROSITE" id="PS50994"/>
    </source>
</evidence>
<feature type="domain" description="Peptidase A2" evidence="13">
    <location>
        <begin position="38"/>
        <end position="110"/>
    </location>
</feature>
<dbReference type="Pfam" id="PF17921">
    <property type="entry name" value="Integrase_H2C2"/>
    <property type="match status" value="2"/>
</dbReference>
<evidence type="ECO:0000259" key="13">
    <source>
        <dbReference type="PROSITE" id="PS50175"/>
    </source>
</evidence>
<proteinExistence type="predicted"/>
<evidence type="ECO:0000256" key="9">
    <source>
        <dbReference type="ARBA" id="ARBA00022908"/>
    </source>
</evidence>
<keyword evidence="4" id="KW-0540">Nuclease</keyword>
<dbReference type="InterPro" id="IPR021109">
    <property type="entry name" value="Peptidase_aspartic_dom_sf"/>
</dbReference>
<name>A0ABY6KAJ5_9ARAC</name>
<dbReference type="InterPro" id="IPR050951">
    <property type="entry name" value="Retrovirus_Pol_polyprotein"/>
</dbReference>
<dbReference type="CDD" id="cd01647">
    <property type="entry name" value="RT_LTR"/>
    <property type="match status" value="2"/>
</dbReference>
<dbReference type="PROSITE" id="PS00141">
    <property type="entry name" value="ASP_PROTEASE"/>
    <property type="match status" value="1"/>
</dbReference>
<dbReference type="Pfam" id="PF00665">
    <property type="entry name" value="rve"/>
    <property type="match status" value="2"/>
</dbReference>
<dbReference type="Gene3D" id="3.30.70.270">
    <property type="match status" value="4"/>
</dbReference>
<accession>A0ABY6KAJ5</accession>
<keyword evidence="10" id="KW-0695">RNA-directed DNA polymerase</keyword>
<dbReference type="InterPro" id="IPR036397">
    <property type="entry name" value="RNaseH_sf"/>
</dbReference>
<keyword evidence="5" id="KW-0255">Endonuclease</keyword>
<dbReference type="InterPro" id="IPR001995">
    <property type="entry name" value="Peptidase_A2_cat"/>
</dbReference>
<feature type="region of interest" description="Disordered" evidence="12">
    <location>
        <begin position="2299"/>
        <end position="2341"/>
    </location>
</feature>
<evidence type="ECO:0000256" key="6">
    <source>
        <dbReference type="ARBA" id="ARBA00022801"/>
    </source>
</evidence>
<dbReference type="PANTHER" id="PTHR37984">
    <property type="entry name" value="PROTEIN CBG26694"/>
    <property type="match status" value="1"/>
</dbReference>
<dbReference type="InterPro" id="IPR041373">
    <property type="entry name" value="RT_RNaseH"/>
</dbReference>
<keyword evidence="3" id="KW-0548">Nucleotidyltransferase</keyword>
<dbReference type="Gene3D" id="1.10.340.70">
    <property type="match status" value="2"/>
</dbReference>
<keyword evidence="8" id="KW-0694">RNA-binding</keyword>
<gene>
    <name evidence="16" type="ORF">LAZ67_3004325</name>
</gene>
<evidence type="ECO:0000313" key="16">
    <source>
        <dbReference type="EMBL" id="UYV65424.1"/>
    </source>
</evidence>
<sequence>MGKFGKLQPAVSGATHSAAGQNIRRNSRLFVSDKKTGMRFLVDSGADVSLIPYKGKLGTTLNDLKLYAANGTEISTYGTQILSLDLGLRRQFQWPFVVAKTNRGILGADFLNNFKLILDINRRQLIDSITNLTIKGDICSISDETFSSYRTTSNFSKLLANYPDITRPNVGIMKANHDVKHFIITKGPPVFSRARPLDPKRLNEAKQEFQFMLEHGIIRPSKSQWASPLHLVTKKDGTLRPCGDYRKLNSQTLPDRYPIPRLEDFQHILSGKLIFSRLDLFKAYFQIPIAEEDKPKTAIITPFGLYEFNVMSFGLRNAPATFQRFIHEVLRGFDFTFPYLDDILVASETHEEHETHLKLVLEKLQNYGLRINIAKYILGVDQLEFLGHWITNGESQPLPSKVQTILDYKLPTTKRELRTFLGMVNFYRRYLKNAASTQALLHDYLKDSKKNDKRKIDWTEEAKLQFEIGKQDLASAALLCYPNPALPLSLCTDASNNAIGSVLQQCENSCWKPIAFFSKKLNNAQKVYSTYDRELLGIYLSIKKFKYMLEGREFYIFTDHKPLVYAFKQNNEKASPRQQRQLQYISQFSTDIRHISGKENIVADTLSRIETVTSIDYDKIAEEQNNNDELLNLRKENTSLKFKQYPLQSGKMLWCDVSTENIRPFIPEGFRIQIFHQFHNLNHPGIKATINQLKSKFIWKEIKKDVRKWSQACINCQKTKVSRHTKSEIGTFREPDERFSVIHIDLIGPLPPSNGKYYCLTCIDRYTSWMEVIPLENITSETVALAFYNNWVSRFGTPYTIVSDQGRQFTSQIFKDLAAICGTKLLHTTPYHPQSNGKIERFNRTLKTAIKAHNSVKWTDSLPTILLALRAAIREDTGFSISQMVYGKTIKLPGEFFENPVSRVNSSLFISNLIEYMHMVKPIATKNKVTKDIFIHKDLFKSDQVFLRINRIRKPLEPYYEGPYPVLEKSNNFFTLRIKNREVKISVDRLKPAYILGTPEDPIIPASREDPIIPASREGPIGPSSGPRAAKPGVRFELPKETRSGRRIKPSSRYNESIGRDFRHWKGSDFKTIKSYLLVVLIAVSKMWSTPVSLTFLLLAFVTLNSAQQLFLHKQRKKKIMQNINPPEQFNFNNPNEWPNWIKRFERFRKASELKSKKEEEQVNALIYILGEKAEDALISFNLTEIEINNYETVVKKFEEHFIGKRNVIFERAQFNRRYQQDGEAVEEYIRVLHKMAENCNYGSLKEEIIRDRIVVGVKNLQLSEKLQLEPNLTLERAIQAACQTECVKQQQTILRSTTTQAANVDQVYEKSYHQEGSILQMGKETLQRKNGQNSNDWKVYVKVDKIKILFKMDTGADVNIIPQEIYFKNFAHKKLCKPDIQLLGPRQVKLHVIGKFTALIEKDGRSIPGEIFVVPQLMQPLLSGKACESLNLIKILQLIEKRNSLNPFEEYPKLFTGLGTLQGSYTIKLKDESQPHAIYTPRRIPIPLLNKTKEQLDQMVEKGVIEKVEQPTDWCAPMVIVPKPSSNDLRICVDLTALNKFVKREHYPIPSVEYTLAQMGGAKLFSKLDANSGFWQIPLSEESSSLTTFLTPFGRYRFKRLPFGISSAPEVFQRKMSNLLESQSGVNCHMDDIVIWGATQEEHDERLRCVLRKLQDSGLTLNKEKCIFSVKEIKFLGHLITERGVLPDPNKVQAIREFPSPSSISEVRRFLGMVNFTGKFIPDLSTILYPLNQLLVKRNDWRWDSAQEEAFEKVKKLLSTSPALTLFDPNLPTTVSADASSYGLGAVLLQKSEDGYQKAVAYASRTMSETEKRWAQIEKESLAIVWACERFQDYLMGNTFSIETDHKPLIPIFSTKNLDEMTPRIQRLRLRMMRYSYSIYHTPGKDIVVADALSRSPIKISHEKDLENEICSFVQQITSCPPFKDENMKEIWQYQNEERVCREIKDYCEKGWPTKNELSAEAKAFWCLRYEMSVIDGLLMRNSRIYIPKSLRSKVLNSLHEGHLGIEKCRGRARSSVWWPRISQEIGELVRNCPNCIEERSNPQQPLIVSDFPSRPWEKVGIDHFYLKGKYYLLIADYYSRFPELALLEDQTTHSTILHCKSIFARHGIPEEVRSDNGPQFGLEFKKFAKEYGFHHITSSPRFPQSNGFIESMVKNIKNQLKKGRDPYLSLLGYRTAPLENGYSPAELCMNRKLRTTVPTSPVQLQSRIPDLENLEMREKDQRHKKKTHFDIHHRARELPHLNKGTRVWVKDLRVPGVVLEDAGSPRSYIVNSPKGILIRNRFHLLPNPQGEKIDMEDEEMESPEMSQCFTSTGDNTTCDSEPRTFQRSPEPVKTRSGRV</sequence>
<dbReference type="Gene3D" id="2.40.70.10">
    <property type="entry name" value="Acid Proteases"/>
    <property type="match status" value="1"/>
</dbReference>
<evidence type="ECO:0000256" key="5">
    <source>
        <dbReference type="ARBA" id="ARBA00022759"/>
    </source>
</evidence>
<dbReference type="SUPFAM" id="SSF53098">
    <property type="entry name" value="Ribonuclease H-like"/>
    <property type="match status" value="2"/>
</dbReference>
<dbReference type="Pfam" id="PF17919">
    <property type="entry name" value="RT_RNaseH_2"/>
    <property type="match status" value="1"/>
</dbReference>
<keyword evidence="11" id="KW-0511">Multifunctional enzyme</keyword>
<evidence type="ECO:0000256" key="8">
    <source>
        <dbReference type="ARBA" id="ARBA00022884"/>
    </source>
</evidence>
<dbReference type="Gene3D" id="3.30.420.10">
    <property type="entry name" value="Ribonuclease H-like superfamily/Ribonuclease H"/>
    <property type="match status" value="2"/>
</dbReference>
<evidence type="ECO:0000256" key="11">
    <source>
        <dbReference type="ARBA" id="ARBA00023268"/>
    </source>
</evidence>
<evidence type="ECO:0000256" key="7">
    <source>
        <dbReference type="ARBA" id="ARBA00022842"/>
    </source>
</evidence>
<dbReference type="PROSITE" id="PS50994">
    <property type="entry name" value="INTEGRASE"/>
    <property type="match status" value="2"/>
</dbReference>
<feature type="compositionally biased region" description="Polar residues" evidence="12">
    <location>
        <begin position="2309"/>
        <end position="2329"/>
    </location>
</feature>